<dbReference type="Gene3D" id="1.20.1720.10">
    <property type="entry name" value="Multidrug resistance protein D"/>
    <property type="match status" value="1"/>
</dbReference>
<evidence type="ECO:0000256" key="4">
    <source>
        <dbReference type="ARBA" id="ARBA00022475"/>
    </source>
</evidence>
<dbReference type="InterPro" id="IPR036259">
    <property type="entry name" value="MFS_trans_sf"/>
</dbReference>
<evidence type="ECO:0000259" key="9">
    <source>
        <dbReference type="PROSITE" id="PS50850"/>
    </source>
</evidence>
<dbReference type="AlphaFoldDB" id="A0A892ZI30"/>
<dbReference type="NCBIfam" id="TIGR00710">
    <property type="entry name" value="efflux_Bcr_CflA"/>
    <property type="match status" value="1"/>
</dbReference>
<evidence type="ECO:0000256" key="5">
    <source>
        <dbReference type="ARBA" id="ARBA00022692"/>
    </source>
</evidence>
<gene>
    <name evidence="10" type="ORF">JQU52_01575</name>
</gene>
<feature type="transmembrane region" description="Helical" evidence="8">
    <location>
        <begin position="376"/>
        <end position="394"/>
    </location>
</feature>
<dbReference type="FunFam" id="1.20.1720.10:FF:000005">
    <property type="entry name" value="Bcr/CflA family efflux transporter"/>
    <property type="match status" value="1"/>
</dbReference>
<evidence type="ECO:0000256" key="7">
    <source>
        <dbReference type="ARBA" id="ARBA00023136"/>
    </source>
</evidence>
<organism evidence="10 11">
    <name type="scientific">Paralysiella testudinis</name>
    <dbReference type="NCBI Taxonomy" id="2809020"/>
    <lineage>
        <taxon>Bacteria</taxon>
        <taxon>Pseudomonadati</taxon>
        <taxon>Pseudomonadota</taxon>
        <taxon>Betaproteobacteria</taxon>
        <taxon>Neisseriales</taxon>
        <taxon>Neisseriaceae</taxon>
        <taxon>Paralysiella</taxon>
    </lineage>
</organism>
<keyword evidence="5 8" id="KW-0812">Transmembrane</keyword>
<feature type="transmembrane region" description="Helical" evidence="8">
    <location>
        <begin position="50"/>
        <end position="66"/>
    </location>
</feature>
<reference evidence="10" key="1">
    <citation type="submission" date="2021-02" db="EMBL/GenBank/DDBJ databases">
        <title>Neisseriaceae sp. 26B isolated from the cloaca of a Common Toad-headed Turtle (Mesoclemmys nasuta).</title>
        <authorList>
            <person name="Spergser J."/>
            <person name="Busse H.-J."/>
        </authorList>
    </citation>
    <scope>NUCLEOTIDE SEQUENCE</scope>
    <source>
        <strain evidence="10">26B</strain>
    </source>
</reference>
<keyword evidence="11" id="KW-1185">Reference proteome</keyword>
<dbReference type="CDD" id="cd17320">
    <property type="entry name" value="MFS_MdfA_MDR_like"/>
    <property type="match status" value="1"/>
</dbReference>
<dbReference type="Proteomes" id="UP000653156">
    <property type="component" value="Chromosome"/>
</dbReference>
<evidence type="ECO:0000256" key="8">
    <source>
        <dbReference type="RuleBase" id="RU365088"/>
    </source>
</evidence>
<dbReference type="PANTHER" id="PTHR23502:SF132">
    <property type="entry name" value="POLYAMINE TRANSPORTER 2-RELATED"/>
    <property type="match status" value="1"/>
</dbReference>
<feature type="transmembrane region" description="Helical" evidence="8">
    <location>
        <begin position="217"/>
        <end position="241"/>
    </location>
</feature>
<dbReference type="KEGG" id="ptes:JQU52_01575"/>
<dbReference type="PANTHER" id="PTHR23502">
    <property type="entry name" value="MAJOR FACILITATOR SUPERFAMILY"/>
    <property type="match status" value="1"/>
</dbReference>
<accession>A0A892ZI30</accession>
<feature type="transmembrane region" description="Helical" evidence="8">
    <location>
        <begin position="78"/>
        <end position="96"/>
    </location>
</feature>
<feature type="transmembrane region" description="Helical" evidence="8">
    <location>
        <begin position="136"/>
        <end position="158"/>
    </location>
</feature>
<protein>
    <recommendedName>
        <fullName evidence="8">Bcr/CflA family efflux transporter</fullName>
    </recommendedName>
</protein>
<proteinExistence type="inferred from homology"/>
<keyword evidence="8" id="KW-0997">Cell inner membrane</keyword>
<evidence type="ECO:0000256" key="1">
    <source>
        <dbReference type="ARBA" id="ARBA00004651"/>
    </source>
</evidence>
<dbReference type="PROSITE" id="PS50850">
    <property type="entry name" value="MFS"/>
    <property type="match status" value="1"/>
</dbReference>
<dbReference type="RefSeq" id="WP_230339442.1">
    <property type="nucleotide sequence ID" value="NZ_CP069798.1"/>
</dbReference>
<evidence type="ECO:0000313" key="11">
    <source>
        <dbReference type="Proteomes" id="UP000653156"/>
    </source>
</evidence>
<feature type="transmembrane region" description="Helical" evidence="8">
    <location>
        <begin position="164"/>
        <end position="184"/>
    </location>
</feature>
<dbReference type="Pfam" id="PF07690">
    <property type="entry name" value="MFS_1"/>
    <property type="match status" value="1"/>
</dbReference>
<feature type="transmembrane region" description="Helical" evidence="8">
    <location>
        <begin position="102"/>
        <end position="124"/>
    </location>
</feature>
<evidence type="ECO:0000256" key="3">
    <source>
        <dbReference type="ARBA" id="ARBA00022448"/>
    </source>
</evidence>
<feature type="domain" description="Major facilitator superfamily (MFS) profile" evidence="9">
    <location>
        <begin position="12"/>
        <end position="399"/>
    </location>
</feature>
<comment type="similarity">
    <text evidence="2 8">Belongs to the major facilitator superfamily. Bcr/CmlA family.</text>
</comment>
<dbReference type="SUPFAM" id="SSF103473">
    <property type="entry name" value="MFS general substrate transporter"/>
    <property type="match status" value="1"/>
</dbReference>
<feature type="transmembrane region" description="Helical" evidence="8">
    <location>
        <begin position="311"/>
        <end position="333"/>
    </location>
</feature>
<dbReference type="GO" id="GO:0005886">
    <property type="term" value="C:plasma membrane"/>
    <property type="evidence" value="ECO:0007669"/>
    <property type="project" value="UniProtKB-SubCell"/>
</dbReference>
<feature type="transmembrane region" description="Helical" evidence="8">
    <location>
        <begin position="345"/>
        <end position="364"/>
    </location>
</feature>
<dbReference type="InterPro" id="IPR020846">
    <property type="entry name" value="MFS_dom"/>
</dbReference>
<dbReference type="InterPro" id="IPR011701">
    <property type="entry name" value="MFS"/>
</dbReference>
<keyword evidence="6 8" id="KW-1133">Transmembrane helix</keyword>
<name>A0A892ZI30_9NEIS</name>
<comment type="subcellular location">
    <subcellularLocation>
        <location evidence="8">Cell inner membrane</location>
        <topology evidence="8">Multi-pass membrane protein</topology>
    </subcellularLocation>
    <subcellularLocation>
        <location evidence="1">Cell membrane</location>
        <topology evidence="1">Multi-pass membrane protein</topology>
    </subcellularLocation>
</comment>
<feature type="transmembrane region" description="Helical" evidence="8">
    <location>
        <begin position="253"/>
        <end position="271"/>
    </location>
</feature>
<keyword evidence="3 8" id="KW-0813">Transport</keyword>
<dbReference type="GO" id="GO:1990961">
    <property type="term" value="P:xenobiotic detoxification by transmembrane export across the plasma membrane"/>
    <property type="evidence" value="ECO:0007669"/>
    <property type="project" value="InterPro"/>
</dbReference>
<evidence type="ECO:0000256" key="6">
    <source>
        <dbReference type="ARBA" id="ARBA00022989"/>
    </source>
</evidence>
<dbReference type="EMBL" id="CP069798">
    <property type="protein sequence ID" value="QRQ82150.1"/>
    <property type="molecule type" value="Genomic_DNA"/>
</dbReference>
<dbReference type="GO" id="GO:0042910">
    <property type="term" value="F:xenobiotic transmembrane transporter activity"/>
    <property type="evidence" value="ECO:0007669"/>
    <property type="project" value="InterPro"/>
</dbReference>
<keyword evidence="7 8" id="KW-0472">Membrane</keyword>
<sequence>MNTSTPAGRKRLALMLALLVAVMPFSIDAYLPAMPQMAAALSADIHQIEQSLSVFLLGVALGQLVGGPVSDLKGRRKVALFGLAVYVTATVALLWTDTVAHLLLWRGVQALGGGMATVTVAALVRDRFGGREAAQMFALIGIIMMAAPLAAPMLGALLKNLGGWRAIFVFLALYAAAVALLLYWRMPADAQPPRPFGRDFVPAIAANYARVFRQPQALGFLFFQAFSFSSMFVFLTESSFVYMELYGLSAHQYAWAFGANIITMMLFNRITAWRLRRSDAHRILLSGVAVQFACNLALCVLVWLWPLPPFALLLALLMTSVGTQGLIVANTQACYMSYFKAEGGSANAVLGTLQFLIAAAVGWLTTQAHNGTAQMMPLMMLSATVCGMALLWLFSRRVWLSRPDNAF</sequence>
<dbReference type="InterPro" id="IPR004812">
    <property type="entry name" value="Efflux_drug-R_Bcr/CmlA"/>
</dbReference>
<feature type="transmembrane region" description="Helical" evidence="8">
    <location>
        <begin position="283"/>
        <end position="305"/>
    </location>
</feature>
<keyword evidence="4" id="KW-1003">Cell membrane</keyword>
<comment type="caution">
    <text evidence="8">Lacks conserved residue(s) required for the propagation of feature annotation.</text>
</comment>
<evidence type="ECO:0000313" key="10">
    <source>
        <dbReference type="EMBL" id="QRQ82150.1"/>
    </source>
</evidence>
<evidence type="ECO:0000256" key="2">
    <source>
        <dbReference type="ARBA" id="ARBA00006236"/>
    </source>
</evidence>